<name>A0A0F9NM59_9ZZZZ</name>
<protein>
    <recommendedName>
        <fullName evidence="2">Sulfurtransferase complex subunit TusB</fullName>
    </recommendedName>
</protein>
<dbReference type="SUPFAM" id="SSF75169">
    <property type="entry name" value="DsrEFH-like"/>
    <property type="match status" value="1"/>
</dbReference>
<evidence type="ECO:0000313" key="1">
    <source>
        <dbReference type="EMBL" id="KKM89835.1"/>
    </source>
</evidence>
<dbReference type="InterPro" id="IPR007215">
    <property type="entry name" value="Sulphur_relay_TusB/DsrH"/>
</dbReference>
<dbReference type="Gene3D" id="3.40.1260.10">
    <property type="entry name" value="DsrEFH-like"/>
    <property type="match status" value="1"/>
</dbReference>
<dbReference type="EMBL" id="LAZR01006759">
    <property type="protein sequence ID" value="KKM89835.1"/>
    <property type="molecule type" value="Genomic_DNA"/>
</dbReference>
<dbReference type="InterPro" id="IPR027396">
    <property type="entry name" value="DsrEFH-like"/>
</dbReference>
<dbReference type="NCBIfam" id="TIGR03011">
    <property type="entry name" value="sulf_tusB_dsrH"/>
    <property type="match status" value="1"/>
</dbReference>
<accession>A0A0F9NM59</accession>
<sequence length="113" mass="12810">MEVKNSIVYLFGFSSRFDAKLRSLLEILGEQIEENIKISIVLIHDGVIGASKQEILPRVLEDLINLPVNIYALIPDIKARGMDTKNLINQIIGIEYDDLVDILVESQKIVSWM</sequence>
<proteinExistence type="predicted"/>
<gene>
    <name evidence="1" type="ORF">LCGC14_1244700</name>
</gene>
<comment type="caution">
    <text evidence="1">The sequence shown here is derived from an EMBL/GenBank/DDBJ whole genome shotgun (WGS) entry which is preliminary data.</text>
</comment>
<dbReference type="GO" id="GO:0005737">
    <property type="term" value="C:cytoplasm"/>
    <property type="evidence" value="ECO:0007669"/>
    <property type="project" value="InterPro"/>
</dbReference>
<dbReference type="GO" id="GO:0002143">
    <property type="term" value="P:tRNA wobble position uridine thiolation"/>
    <property type="evidence" value="ECO:0007669"/>
    <property type="project" value="InterPro"/>
</dbReference>
<dbReference type="Pfam" id="PF04077">
    <property type="entry name" value="DsrH"/>
    <property type="match status" value="1"/>
</dbReference>
<dbReference type="AlphaFoldDB" id="A0A0F9NM59"/>
<evidence type="ECO:0008006" key="2">
    <source>
        <dbReference type="Google" id="ProtNLM"/>
    </source>
</evidence>
<reference evidence="1" key="1">
    <citation type="journal article" date="2015" name="Nature">
        <title>Complex archaea that bridge the gap between prokaryotes and eukaryotes.</title>
        <authorList>
            <person name="Spang A."/>
            <person name="Saw J.H."/>
            <person name="Jorgensen S.L."/>
            <person name="Zaremba-Niedzwiedzka K."/>
            <person name="Martijn J."/>
            <person name="Lind A.E."/>
            <person name="van Eijk R."/>
            <person name="Schleper C."/>
            <person name="Guy L."/>
            <person name="Ettema T.J."/>
        </authorList>
    </citation>
    <scope>NUCLEOTIDE SEQUENCE</scope>
</reference>
<organism evidence="1">
    <name type="scientific">marine sediment metagenome</name>
    <dbReference type="NCBI Taxonomy" id="412755"/>
    <lineage>
        <taxon>unclassified sequences</taxon>
        <taxon>metagenomes</taxon>
        <taxon>ecological metagenomes</taxon>
    </lineage>
</organism>